<dbReference type="SUPFAM" id="SSF52343">
    <property type="entry name" value="Ferredoxin reductase-like, C-terminal NADP-linked domain"/>
    <property type="match status" value="1"/>
</dbReference>
<dbReference type="CDD" id="cd00207">
    <property type="entry name" value="fer2"/>
    <property type="match status" value="1"/>
</dbReference>
<dbReference type="InterPro" id="IPR036010">
    <property type="entry name" value="2Fe-2S_ferredoxin-like_sf"/>
</dbReference>
<keyword evidence="2" id="KW-0479">Metal-binding</keyword>
<dbReference type="InterPro" id="IPR012675">
    <property type="entry name" value="Beta-grasp_dom_sf"/>
</dbReference>
<organism evidence="6 7">
    <name type="scientific">Pseudoduganella ginsengisoli</name>
    <dbReference type="NCBI Taxonomy" id="1462440"/>
    <lineage>
        <taxon>Bacteria</taxon>
        <taxon>Pseudomonadati</taxon>
        <taxon>Pseudomonadota</taxon>
        <taxon>Betaproteobacteria</taxon>
        <taxon>Burkholderiales</taxon>
        <taxon>Oxalobacteraceae</taxon>
        <taxon>Telluria group</taxon>
        <taxon>Pseudoduganella</taxon>
    </lineage>
</organism>
<dbReference type="InterPro" id="IPR013121">
    <property type="entry name" value="Fe_red_NAD-bd_6"/>
</dbReference>
<feature type="domain" description="FAD-binding FR-type" evidence="5">
    <location>
        <begin position="1"/>
        <end position="107"/>
    </location>
</feature>
<dbReference type="PROSITE" id="PS51085">
    <property type="entry name" value="2FE2S_FER_2"/>
    <property type="match status" value="1"/>
</dbReference>
<dbReference type="PROSITE" id="PS00197">
    <property type="entry name" value="2FE2S_FER_1"/>
    <property type="match status" value="1"/>
</dbReference>
<proteinExistence type="predicted"/>
<sequence>MNARVSVRCDSTALEAGNVKVFALRLPASHGLCHDIDPGRYVALEYADMAGGVQHRMYSVTRKPAPDVFEIAVRRTGTHGVADRLHASLEEGAAVTLLYAGGDITVDAVAAHQQVLMWAGGIGVTLPIALLRELAEQAKGGKSVPHVTLYLCCPRVQDVPFLNELLELDLTSSWFDMQVFITRQPIDSNSRHFRAGRPSDDMLRALAAPGAVLLCGGYQFALETRSRVREFFLQAELLIESFSAPKAEPPAPSALAPAAPRAVIAIAGLGTSLPADPEKSLLDNLEQHGVPIRSQCRSGICGSCRVKVLSGDCRREADFCLDDNDVSQGYALACCTYPTQGELTVALGAGS</sequence>
<comment type="cofactor">
    <cofactor evidence="1">
        <name>FAD</name>
        <dbReference type="ChEBI" id="CHEBI:57692"/>
    </cofactor>
</comment>
<evidence type="ECO:0000259" key="4">
    <source>
        <dbReference type="PROSITE" id="PS51085"/>
    </source>
</evidence>
<evidence type="ECO:0000313" key="7">
    <source>
        <dbReference type="Proteomes" id="UP000484015"/>
    </source>
</evidence>
<evidence type="ECO:0000313" key="6">
    <source>
        <dbReference type="EMBL" id="MTW03632.1"/>
    </source>
</evidence>
<accession>A0A6L6Q3J2</accession>
<feature type="domain" description="2Fe-2S ferredoxin-type" evidence="4">
    <location>
        <begin position="260"/>
        <end position="351"/>
    </location>
</feature>
<dbReference type="PANTHER" id="PTHR47354:SF5">
    <property type="entry name" value="PROTEIN RFBI"/>
    <property type="match status" value="1"/>
</dbReference>
<keyword evidence="2" id="KW-0408">Iron</keyword>
<reference evidence="6 7" key="1">
    <citation type="submission" date="2019-11" db="EMBL/GenBank/DDBJ databases">
        <title>Type strains purchased from KCTC, JCM and DSMZ.</title>
        <authorList>
            <person name="Lu H."/>
        </authorList>
    </citation>
    <scope>NUCLEOTIDE SEQUENCE [LARGE SCALE GENOMIC DNA]</scope>
    <source>
        <strain evidence="6 7">KCTC 42409</strain>
    </source>
</reference>
<keyword evidence="2" id="KW-0411">Iron-sulfur</keyword>
<dbReference type="Proteomes" id="UP000484015">
    <property type="component" value="Unassembled WGS sequence"/>
</dbReference>
<dbReference type="Pfam" id="PF08030">
    <property type="entry name" value="NAD_binding_6"/>
    <property type="match status" value="1"/>
</dbReference>
<name>A0A6L6Q3J2_9BURK</name>
<evidence type="ECO:0000256" key="3">
    <source>
        <dbReference type="ARBA" id="ARBA00023002"/>
    </source>
</evidence>
<dbReference type="InterPro" id="IPR017927">
    <property type="entry name" value="FAD-bd_FR_type"/>
</dbReference>
<evidence type="ECO:0000259" key="5">
    <source>
        <dbReference type="PROSITE" id="PS51384"/>
    </source>
</evidence>
<dbReference type="GO" id="GO:0016491">
    <property type="term" value="F:oxidoreductase activity"/>
    <property type="evidence" value="ECO:0007669"/>
    <property type="project" value="UniProtKB-KW"/>
</dbReference>
<dbReference type="SUPFAM" id="SSF54292">
    <property type="entry name" value="2Fe-2S ferredoxin-like"/>
    <property type="match status" value="1"/>
</dbReference>
<dbReference type="Gene3D" id="2.40.30.10">
    <property type="entry name" value="Translation factors"/>
    <property type="match status" value="1"/>
</dbReference>
<dbReference type="RefSeq" id="WP_155440003.1">
    <property type="nucleotide sequence ID" value="NZ_WNLA01000010.1"/>
</dbReference>
<dbReference type="InterPro" id="IPR050415">
    <property type="entry name" value="MRET"/>
</dbReference>
<dbReference type="PROSITE" id="PS51384">
    <property type="entry name" value="FAD_FR"/>
    <property type="match status" value="1"/>
</dbReference>
<dbReference type="InterPro" id="IPR001041">
    <property type="entry name" value="2Fe-2S_ferredoxin-type"/>
</dbReference>
<dbReference type="InterPro" id="IPR039261">
    <property type="entry name" value="FNR_nucleotide-bd"/>
</dbReference>
<dbReference type="Gene3D" id="3.40.50.80">
    <property type="entry name" value="Nucleotide-binding domain of ferredoxin-NADP reductase (FNR) module"/>
    <property type="match status" value="1"/>
</dbReference>
<gene>
    <name evidence="6" type="ORF">GM668_16240</name>
</gene>
<protein>
    <submittedName>
        <fullName evidence="6">2Fe-2S iron-sulfur cluster binding domain-containing protein</fullName>
    </submittedName>
</protein>
<evidence type="ECO:0000256" key="1">
    <source>
        <dbReference type="ARBA" id="ARBA00001974"/>
    </source>
</evidence>
<keyword evidence="7" id="KW-1185">Reference proteome</keyword>
<keyword evidence="3" id="KW-0560">Oxidoreductase</keyword>
<dbReference type="EMBL" id="WNLA01000010">
    <property type="protein sequence ID" value="MTW03632.1"/>
    <property type="molecule type" value="Genomic_DNA"/>
</dbReference>
<dbReference type="PANTHER" id="PTHR47354">
    <property type="entry name" value="NADH OXIDOREDUCTASE HCR"/>
    <property type="match status" value="1"/>
</dbReference>
<dbReference type="AlphaFoldDB" id="A0A6L6Q3J2"/>
<dbReference type="Pfam" id="PF00111">
    <property type="entry name" value="Fer2"/>
    <property type="match status" value="1"/>
</dbReference>
<dbReference type="OrthoDB" id="370747at2"/>
<dbReference type="InterPro" id="IPR017938">
    <property type="entry name" value="Riboflavin_synthase-like_b-brl"/>
</dbReference>
<comment type="caution">
    <text evidence="6">The sequence shown here is derived from an EMBL/GenBank/DDBJ whole genome shotgun (WGS) entry which is preliminary data.</text>
</comment>
<dbReference type="CDD" id="cd00322">
    <property type="entry name" value="FNR_like"/>
    <property type="match status" value="1"/>
</dbReference>
<dbReference type="InterPro" id="IPR006058">
    <property type="entry name" value="2Fe2S_fd_BS"/>
</dbReference>
<evidence type="ECO:0000256" key="2">
    <source>
        <dbReference type="ARBA" id="ARBA00022714"/>
    </source>
</evidence>
<dbReference type="SUPFAM" id="SSF63380">
    <property type="entry name" value="Riboflavin synthase domain-like"/>
    <property type="match status" value="1"/>
</dbReference>
<dbReference type="Gene3D" id="3.10.20.30">
    <property type="match status" value="1"/>
</dbReference>
<dbReference type="GO" id="GO:0051537">
    <property type="term" value="F:2 iron, 2 sulfur cluster binding"/>
    <property type="evidence" value="ECO:0007669"/>
    <property type="project" value="UniProtKB-KW"/>
</dbReference>
<keyword evidence="2" id="KW-0001">2Fe-2S</keyword>